<dbReference type="AlphaFoldDB" id="A0A4R3TF87"/>
<gene>
    <name evidence="1" type="ORF">EDD61_10936</name>
</gene>
<accession>A0A4R3TF87</accession>
<organism evidence="1 2">
    <name type="scientific">Longicatena caecimuris</name>
    <dbReference type="NCBI Taxonomy" id="1796635"/>
    <lineage>
        <taxon>Bacteria</taxon>
        <taxon>Bacillati</taxon>
        <taxon>Bacillota</taxon>
        <taxon>Erysipelotrichia</taxon>
        <taxon>Erysipelotrichales</taxon>
        <taxon>Erysipelotrichaceae</taxon>
        <taxon>Longicatena</taxon>
    </lineage>
</organism>
<protein>
    <submittedName>
        <fullName evidence="1">Uncharacterized protein</fullName>
    </submittedName>
</protein>
<name>A0A4R3TF87_9FIRM</name>
<evidence type="ECO:0000313" key="1">
    <source>
        <dbReference type="EMBL" id="TCU59999.1"/>
    </source>
</evidence>
<evidence type="ECO:0000313" key="2">
    <source>
        <dbReference type="Proteomes" id="UP000295773"/>
    </source>
</evidence>
<sequence length="52" mass="5890">MVGYILCVMLGLIVGAVIMGCARGGRDEKPLDYEYWKKVGNEITNHNKNYQK</sequence>
<keyword evidence="2" id="KW-1185">Reference proteome</keyword>
<proteinExistence type="predicted"/>
<dbReference type="EMBL" id="SMBP01000009">
    <property type="protein sequence ID" value="TCU59999.1"/>
    <property type="molecule type" value="Genomic_DNA"/>
</dbReference>
<dbReference type="Proteomes" id="UP000295773">
    <property type="component" value="Unassembled WGS sequence"/>
</dbReference>
<comment type="caution">
    <text evidence="1">The sequence shown here is derived from an EMBL/GenBank/DDBJ whole genome shotgun (WGS) entry which is preliminary data.</text>
</comment>
<reference evidence="1 2" key="1">
    <citation type="submission" date="2019-03" db="EMBL/GenBank/DDBJ databases">
        <title>Genomic Encyclopedia of Type Strains, Phase IV (KMG-IV): sequencing the most valuable type-strain genomes for metagenomic binning, comparative biology and taxonomic classification.</title>
        <authorList>
            <person name="Goeker M."/>
        </authorList>
    </citation>
    <scope>NUCLEOTIDE SEQUENCE [LARGE SCALE GENOMIC DNA]</scope>
    <source>
        <strain evidence="1 2">DSM 29481</strain>
    </source>
</reference>